<dbReference type="GO" id="GO:0030735">
    <property type="term" value="F:carnosine N-methyltransferase activity"/>
    <property type="evidence" value="ECO:0007669"/>
    <property type="project" value="UniProtKB-EC"/>
</dbReference>
<reference evidence="12 13" key="1">
    <citation type="submission" date="2023-11" db="EMBL/GenBank/DDBJ databases">
        <title>Halocaridina rubra genome assembly.</title>
        <authorList>
            <person name="Smith C."/>
        </authorList>
    </citation>
    <scope>NUCLEOTIDE SEQUENCE [LARGE SCALE GENOMIC DNA]</scope>
    <source>
        <strain evidence="12">EP-1</strain>
        <tissue evidence="12">Whole</tissue>
    </source>
</reference>
<comment type="caution">
    <text evidence="12">The sequence shown here is derived from an EMBL/GenBank/DDBJ whole genome shotgun (WGS) entry which is preliminary data.</text>
</comment>
<dbReference type="PANTHER" id="PTHR12303:SF6">
    <property type="entry name" value="CARNOSINE N-METHYLTRANSFERASE"/>
    <property type="match status" value="1"/>
</dbReference>
<proteinExistence type="inferred from homology"/>
<dbReference type="EMBL" id="JAXCGZ010015166">
    <property type="protein sequence ID" value="KAK7071023.1"/>
    <property type="molecule type" value="Genomic_DNA"/>
</dbReference>
<name>A0AAN8WYE0_HALRR</name>
<evidence type="ECO:0000256" key="6">
    <source>
        <dbReference type="ARBA" id="ARBA00022490"/>
    </source>
</evidence>
<keyword evidence="8" id="KW-0808">Transferase</keyword>
<evidence type="ECO:0000256" key="11">
    <source>
        <dbReference type="ARBA" id="ARBA00054322"/>
    </source>
</evidence>
<dbReference type="AlphaFoldDB" id="A0AAN8WYE0"/>
<evidence type="ECO:0000256" key="9">
    <source>
        <dbReference type="ARBA" id="ARBA00022691"/>
    </source>
</evidence>
<comment type="similarity">
    <text evidence="3">Belongs to the carnosine N-methyltransferase family.</text>
</comment>
<dbReference type="GO" id="GO:0035498">
    <property type="term" value="P:carnosine metabolic process"/>
    <property type="evidence" value="ECO:0007669"/>
    <property type="project" value="TreeGrafter"/>
</dbReference>
<evidence type="ECO:0000256" key="1">
    <source>
        <dbReference type="ARBA" id="ARBA00004123"/>
    </source>
</evidence>
<dbReference type="GO" id="GO:0005829">
    <property type="term" value="C:cytosol"/>
    <property type="evidence" value="ECO:0007669"/>
    <property type="project" value="UniProtKB-SubCell"/>
</dbReference>
<evidence type="ECO:0000256" key="2">
    <source>
        <dbReference type="ARBA" id="ARBA00004514"/>
    </source>
</evidence>
<evidence type="ECO:0000256" key="7">
    <source>
        <dbReference type="ARBA" id="ARBA00022603"/>
    </source>
</evidence>
<evidence type="ECO:0000256" key="3">
    <source>
        <dbReference type="ARBA" id="ARBA00010086"/>
    </source>
</evidence>
<accession>A0AAN8WYE0</accession>
<evidence type="ECO:0000256" key="4">
    <source>
        <dbReference type="ARBA" id="ARBA00012003"/>
    </source>
</evidence>
<dbReference type="GO" id="GO:0005634">
    <property type="term" value="C:nucleus"/>
    <property type="evidence" value="ECO:0007669"/>
    <property type="project" value="UniProtKB-SubCell"/>
</dbReference>
<gene>
    <name evidence="12" type="ORF">SK128_013631</name>
</gene>
<keyword evidence="9" id="KW-0949">S-adenosyl-L-methionine</keyword>
<comment type="function">
    <text evidence="11">N-methyltransferase that catalyzes the formation of anserine (beta-alanyl-N(Pi)-methyl-L-histidine) from carnosine. Anserine, a methylated derivative of carnosine (beta-alanyl-L-histidine), is an abundant constituent of vertebrate skeletal muscles. Also methylates other L-histidine-containing di- and tripeptides such as Gly-Gly-His, Gly-His and homocarnosine (GABA-His).</text>
</comment>
<comment type="subcellular location">
    <subcellularLocation>
        <location evidence="2">Cytoplasm</location>
        <location evidence="2">Cytosol</location>
    </subcellularLocation>
    <subcellularLocation>
        <location evidence="1">Nucleus</location>
    </subcellularLocation>
</comment>
<evidence type="ECO:0000313" key="12">
    <source>
        <dbReference type="EMBL" id="KAK7071023.1"/>
    </source>
</evidence>
<evidence type="ECO:0000256" key="8">
    <source>
        <dbReference type="ARBA" id="ARBA00022679"/>
    </source>
</evidence>
<dbReference type="FunFam" id="3.40.50.150:FF:000094">
    <property type="entry name" value="Carnosine N-methyltransferase 1"/>
    <property type="match status" value="1"/>
</dbReference>
<dbReference type="Pfam" id="PF07942">
    <property type="entry name" value="CARME"/>
    <property type="match status" value="1"/>
</dbReference>
<dbReference type="GO" id="GO:0032259">
    <property type="term" value="P:methylation"/>
    <property type="evidence" value="ECO:0007669"/>
    <property type="project" value="UniProtKB-KW"/>
</dbReference>
<protein>
    <recommendedName>
        <fullName evidence="5">Carnosine N-methyltransferase</fullName>
        <ecNumber evidence="4">2.1.1.22</ecNumber>
    </recommendedName>
</protein>
<evidence type="ECO:0000313" key="13">
    <source>
        <dbReference type="Proteomes" id="UP001381693"/>
    </source>
</evidence>
<keyword evidence="7" id="KW-0489">Methyltransferase</keyword>
<sequence>MIILSWCEGGVLRRKLSDLRHHLAHGTMDDSDAQEREHFLRIVEAFKSYRSHAHKRIKERETYLKSLPSHHREMLDSYRKHLDQQRTCIAHNAEILKLIIKDVENIFENVQHQVADKENEEVKSTLESDIEKVKSTIRQIVRDWSPEGAKEREQCYGPIINQITSLYPPNKVDVQNIHILVPGAGLGRLAHELARRGYSCQGNEFSLFMLFASNFVLNKCRGTNLFRVYPWVHSGSNHLTNADQLKVATFPDSDPSELPAHSDLTIAAGDFLEIYQEPDAWDCIATCFFIDCANNVVAFIETIYKILKPGGYWVNLGPLLYHFEEQHDEPSIEPSYEVIKQIVVGCGFEITVEKIGVPTAYTQNPNSMMQYKYISNFLVAKKPYAQ</sequence>
<dbReference type="SMART" id="SM01296">
    <property type="entry name" value="N2227"/>
    <property type="match status" value="1"/>
</dbReference>
<dbReference type="PANTHER" id="PTHR12303">
    <property type="entry name" value="CARNOSINE N-METHYLTRANSFERASE"/>
    <property type="match status" value="1"/>
</dbReference>
<keyword evidence="10" id="KW-0539">Nucleus</keyword>
<keyword evidence="13" id="KW-1185">Reference proteome</keyword>
<keyword evidence="6" id="KW-0963">Cytoplasm</keyword>
<dbReference type="EC" id="2.1.1.22" evidence="4"/>
<dbReference type="SUPFAM" id="SSF53335">
    <property type="entry name" value="S-adenosyl-L-methionine-dependent methyltransferases"/>
    <property type="match status" value="1"/>
</dbReference>
<dbReference type="Gene3D" id="3.40.50.150">
    <property type="entry name" value="Vaccinia Virus protein VP39"/>
    <property type="match status" value="1"/>
</dbReference>
<evidence type="ECO:0000256" key="10">
    <source>
        <dbReference type="ARBA" id="ARBA00023242"/>
    </source>
</evidence>
<dbReference type="InterPro" id="IPR029063">
    <property type="entry name" value="SAM-dependent_MTases_sf"/>
</dbReference>
<dbReference type="Proteomes" id="UP001381693">
    <property type="component" value="Unassembled WGS sequence"/>
</dbReference>
<organism evidence="12 13">
    <name type="scientific">Halocaridina rubra</name>
    <name type="common">Hawaiian red shrimp</name>
    <dbReference type="NCBI Taxonomy" id="373956"/>
    <lineage>
        <taxon>Eukaryota</taxon>
        <taxon>Metazoa</taxon>
        <taxon>Ecdysozoa</taxon>
        <taxon>Arthropoda</taxon>
        <taxon>Crustacea</taxon>
        <taxon>Multicrustacea</taxon>
        <taxon>Malacostraca</taxon>
        <taxon>Eumalacostraca</taxon>
        <taxon>Eucarida</taxon>
        <taxon>Decapoda</taxon>
        <taxon>Pleocyemata</taxon>
        <taxon>Caridea</taxon>
        <taxon>Atyoidea</taxon>
        <taxon>Atyidae</taxon>
        <taxon>Halocaridina</taxon>
    </lineage>
</organism>
<evidence type="ECO:0000256" key="5">
    <source>
        <dbReference type="ARBA" id="ARBA00015448"/>
    </source>
</evidence>
<dbReference type="InterPro" id="IPR012901">
    <property type="entry name" value="CARME"/>
</dbReference>